<accession>A0A1T4X980</accession>
<organism evidence="1 2">
    <name type="scientific">Prosthecobacter debontii</name>
    <dbReference type="NCBI Taxonomy" id="48467"/>
    <lineage>
        <taxon>Bacteria</taxon>
        <taxon>Pseudomonadati</taxon>
        <taxon>Verrucomicrobiota</taxon>
        <taxon>Verrucomicrobiia</taxon>
        <taxon>Verrucomicrobiales</taxon>
        <taxon>Verrucomicrobiaceae</taxon>
        <taxon>Prosthecobacter</taxon>
    </lineage>
</organism>
<gene>
    <name evidence="1" type="ORF">SAMN02745166_01179</name>
</gene>
<dbReference type="AlphaFoldDB" id="A0A1T4X980"/>
<evidence type="ECO:0000313" key="2">
    <source>
        <dbReference type="Proteomes" id="UP000190774"/>
    </source>
</evidence>
<evidence type="ECO:0000313" key="1">
    <source>
        <dbReference type="EMBL" id="SKA85668.1"/>
    </source>
</evidence>
<name>A0A1T4X980_9BACT</name>
<dbReference type="Proteomes" id="UP000190774">
    <property type="component" value="Unassembled WGS sequence"/>
</dbReference>
<proteinExistence type="predicted"/>
<sequence length="55" mass="6428">MRDQRDGDGQVKPWALLFQIRWRKVYCGRALIQGKPAGGNRCRHPLPTLFHRGIR</sequence>
<protein>
    <submittedName>
        <fullName evidence="1">Uncharacterized protein</fullName>
    </submittedName>
</protein>
<reference evidence="2" key="1">
    <citation type="submission" date="2017-02" db="EMBL/GenBank/DDBJ databases">
        <authorList>
            <person name="Varghese N."/>
            <person name="Submissions S."/>
        </authorList>
    </citation>
    <scope>NUCLEOTIDE SEQUENCE [LARGE SCALE GENOMIC DNA]</scope>
    <source>
        <strain evidence="2">ATCC 700200</strain>
    </source>
</reference>
<dbReference type="EMBL" id="FUYE01000003">
    <property type="protein sequence ID" value="SKA85668.1"/>
    <property type="molecule type" value="Genomic_DNA"/>
</dbReference>
<keyword evidence="2" id="KW-1185">Reference proteome</keyword>